<organism evidence="2 3">
    <name type="scientific">Pseudomonas asuensis</name>
    <dbReference type="NCBI Taxonomy" id="1825787"/>
    <lineage>
        <taxon>Bacteria</taxon>
        <taxon>Pseudomonadati</taxon>
        <taxon>Pseudomonadota</taxon>
        <taxon>Gammaproteobacteria</taxon>
        <taxon>Pseudomonadales</taxon>
        <taxon>Pseudomonadaceae</taxon>
        <taxon>Pseudomonas</taxon>
    </lineage>
</organism>
<evidence type="ECO:0000313" key="3">
    <source>
        <dbReference type="Proteomes" id="UP000616499"/>
    </source>
</evidence>
<gene>
    <name evidence="2" type="ORF">GCM10009425_08540</name>
</gene>
<dbReference type="Proteomes" id="UP000616499">
    <property type="component" value="Unassembled WGS sequence"/>
</dbReference>
<evidence type="ECO:0000313" key="2">
    <source>
        <dbReference type="EMBL" id="GGL99699.1"/>
    </source>
</evidence>
<name>A0ABQ2GKF3_9PSED</name>
<evidence type="ECO:0000256" key="1">
    <source>
        <dbReference type="SAM" id="Phobius"/>
    </source>
</evidence>
<accession>A0ABQ2GKF3</accession>
<keyword evidence="3" id="KW-1185">Reference proteome</keyword>
<reference evidence="3" key="1">
    <citation type="journal article" date="2019" name="Int. J. Syst. Evol. Microbiol.">
        <title>The Global Catalogue of Microorganisms (GCM) 10K type strain sequencing project: providing services to taxonomists for standard genome sequencing and annotation.</title>
        <authorList>
            <consortium name="The Broad Institute Genomics Platform"/>
            <consortium name="The Broad Institute Genome Sequencing Center for Infectious Disease"/>
            <person name="Wu L."/>
            <person name="Ma J."/>
        </authorList>
    </citation>
    <scope>NUCLEOTIDE SEQUENCE [LARGE SCALE GENOMIC DNA]</scope>
    <source>
        <strain evidence="3">JCM 13501</strain>
    </source>
</reference>
<protein>
    <submittedName>
        <fullName evidence="2">Uncharacterized protein</fullName>
    </submittedName>
</protein>
<comment type="caution">
    <text evidence="2">The sequence shown here is derived from an EMBL/GenBank/DDBJ whole genome shotgun (WGS) entry which is preliminary data.</text>
</comment>
<sequence>MNESLKIKNFNLPSWLFLAVFSVTVWWAYDGDTCLEQCRPSSNMSLVAKVNDQSSIGMPLNTKAGFDVSYRR</sequence>
<dbReference type="EMBL" id="BMNW01000002">
    <property type="protein sequence ID" value="GGL99699.1"/>
    <property type="molecule type" value="Genomic_DNA"/>
</dbReference>
<proteinExistence type="predicted"/>
<feature type="transmembrane region" description="Helical" evidence="1">
    <location>
        <begin position="12"/>
        <end position="29"/>
    </location>
</feature>
<keyword evidence="1" id="KW-1133">Transmembrane helix</keyword>
<keyword evidence="1" id="KW-0812">Transmembrane</keyword>
<keyword evidence="1" id="KW-0472">Membrane</keyword>